<proteinExistence type="predicted"/>
<dbReference type="SUPFAM" id="SSF53098">
    <property type="entry name" value="Ribonuclease H-like"/>
    <property type="match status" value="1"/>
</dbReference>
<dbReference type="AlphaFoldDB" id="A0A5J4Q739"/>
<sequence>MEGQVTISVDMAKFEADAIWDGIKGYVTNTQLSGKEVIENYKNLWFIERAFRMDKSDLRVRLIYHRIQNRIEAHICICFTAYTLMLELERLLKSNRSSISVKRAQEITYNMYQLSYQLPNSKEIKNQILNMDEQQRELYQLVKNEGL</sequence>
<gene>
    <name evidence="1" type="ORF">EZS27_032364</name>
</gene>
<evidence type="ECO:0000313" key="1">
    <source>
        <dbReference type="EMBL" id="KAA6317487.1"/>
    </source>
</evidence>
<comment type="caution">
    <text evidence="1">The sequence shown here is derived from an EMBL/GenBank/DDBJ whole genome shotgun (WGS) entry which is preliminary data.</text>
</comment>
<reference evidence="1" key="1">
    <citation type="submission" date="2019-03" db="EMBL/GenBank/DDBJ databases">
        <title>Single cell metagenomics reveals metabolic interactions within the superorganism composed of flagellate Streblomastix strix and complex community of Bacteroidetes bacteria on its surface.</title>
        <authorList>
            <person name="Treitli S.C."/>
            <person name="Kolisko M."/>
            <person name="Husnik F."/>
            <person name="Keeling P."/>
            <person name="Hampl V."/>
        </authorList>
    </citation>
    <scope>NUCLEOTIDE SEQUENCE</scope>
    <source>
        <strain evidence="1">STM</strain>
    </source>
</reference>
<dbReference type="InterPro" id="IPR012337">
    <property type="entry name" value="RNaseH-like_sf"/>
</dbReference>
<organism evidence="1">
    <name type="scientific">termite gut metagenome</name>
    <dbReference type="NCBI Taxonomy" id="433724"/>
    <lineage>
        <taxon>unclassified sequences</taxon>
        <taxon>metagenomes</taxon>
        <taxon>organismal metagenomes</taxon>
    </lineage>
</organism>
<dbReference type="EMBL" id="SNRY01004507">
    <property type="protein sequence ID" value="KAA6317487.1"/>
    <property type="molecule type" value="Genomic_DNA"/>
</dbReference>
<accession>A0A5J4Q739</accession>
<protein>
    <submittedName>
        <fullName evidence="1">Uncharacterized protein</fullName>
    </submittedName>
</protein>
<name>A0A5J4Q739_9ZZZZ</name>